<keyword evidence="3" id="KW-1185">Reference proteome</keyword>
<name>A0AA39V2E6_9LECA</name>
<comment type="caution">
    <text evidence="2">The sequence shown here is derived from an EMBL/GenBank/DDBJ whole genome shotgun (WGS) entry which is preliminary data.</text>
</comment>
<evidence type="ECO:0000313" key="3">
    <source>
        <dbReference type="Proteomes" id="UP001166286"/>
    </source>
</evidence>
<sequence>MPLAFILLLLNLKFLLQATPTTATAADPKTLNITTIAANAQKESVIECWQLTAPFIASAAVGTSGAIFAQLGETGATSYGLIPAKFDGGMHNAPVVQWVAFLAGEAVVSLPNSTQTAIIHGGRYGLILAADTAKASTSGHITKYPSKKETVAIQIPTANNEIPSHSVLHGGACRQEES</sequence>
<dbReference type="Proteomes" id="UP001166286">
    <property type="component" value="Unassembled WGS sequence"/>
</dbReference>
<dbReference type="EMBL" id="JAFEKC020000008">
    <property type="protein sequence ID" value="KAK0513388.1"/>
    <property type="molecule type" value="Genomic_DNA"/>
</dbReference>
<feature type="chain" id="PRO_5041370602" description="Small secreted protein" evidence="1">
    <location>
        <begin position="19"/>
        <end position="178"/>
    </location>
</feature>
<evidence type="ECO:0000313" key="2">
    <source>
        <dbReference type="EMBL" id="KAK0513388.1"/>
    </source>
</evidence>
<dbReference type="AlphaFoldDB" id="A0AA39V2E6"/>
<evidence type="ECO:0000256" key="1">
    <source>
        <dbReference type="SAM" id="SignalP"/>
    </source>
</evidence>
<organism evidence="2 3">
    <name type="scientific">Cladonia borealis</name>
    <dbReference type="NCBI Taxonomy" id="184061"/>
    <lineage>
        <taxon>Eukaryota</taxon>
        <taxon>Fungi</taxon>
        <taxon>Dikarya</taxon>
        <taxon>Ascomycota</taxon>
        <taxon>Pezizomycotina</taxon>
        <taxon>Lecanoromycetes</taxon>
        <taxon>OSLEUM clade</taxon>
        <taxon>Lecanoromycetidae</taxon>
        <taxon>Lecanorales</taxon>
        <taxon>Lecanorineae</taxon>
        <taxon>Cladoniaceae</taxon>
        <taxon>Cladonia</taxon>
    </lineage>
</organism>
<protein>
    <recommendedName>
        <fullName evidence="4">Small secreted protein</fullName>
    </recommendedName>
</protein>
<reference evidence="2" key="1">
    <citation type="submission" date="2023-03" db="EMBL/GenBank/DDBJ databases">
        <title>Complete genome of Cladonia borealis.</title>
        <authorList>
            <person name="Park H."/>
        </authorList>
    </citation>
    <scope>NUCLEOTIDE SEQUENCE</scope>
    <source>
        <strain evidence="2">ANT050790</strain>
    </source>
</reference>
<feature type="signal peptide" evidence="1">
    <location>
        <begin position="1"/>
        <end position="18"/>
    </location>
</feature>
<gene>
    <name evidence="2" type="ORF">JMJ35_004374</name>
</gene>
<evidence type="ECO:0008006" key="4">
    <source>
        <dbReference type="Google" id="ProtNLM"/>
    </source>
</evidence>
<accession>A0AA39V2E6</accession>
<proteinExistence type="predicted"/>
<keyword evidence="1" id="KW-0732">Signal</keyword>